<reference evidence="1 2" key="1">
    <citation type="journal article" date="2021" name="Hortic Res">
        <title>High-quality reference genome and annotation aids understanding of berry development for evergreen blueberry (Vaccinium darrowii).</title>
        <authorList>
            <person name="Yu J."/>
            <person name="Hulse-Kemp A.M."/>
            <person name="Babiker E."/>
            <person name="Staton M."/>
        </authorList>
    </citation>
    <scope>NUCLEOTIDE SEQUENCE [LARGE SCALE GENOMIC DNA]</scope>
    <source>
        <strain evidence="2">cv. NJ 8807/NJ 8810</strain>
        <tissue evidence="1">Young leaf</tissue>
    </source>
</reference>
<dbReference type="Proteomes" id="UP000828048">
    <property type="component" value="Chromosome 1"/>
</dbReference>
<organism evidence="1 2">
    <name type="scientific">Vaccinium darrowii</name>
    <dbReference type="NCBI Taxonomy" id="229202"/>
    <lineage>
        <taxon>Eukaryota</taxon>
        <taxon>Viridiplantae</taxon>
        <taxon>Streptophyta</taxon>
        <taxon>Embryophyta</taxon>
        <taxon>Tracheophyta</taxon>
        <taxon>Spermatophyta</taxon>
        <taxon>Magnoliopsida</taxon>
        <taxon>eudicotyledons</taxon>
        <taxon>Gunneridae</taxon>
        <taxon>Pentapetalae</taxon>
        <taxon>asterids</taxon>
        <taxon>Ericales</taxon>
        <taxon>Ericaceae</taxon>
        <taxon>Vaccinioideae</taxon>
        <taxon>Vaccinieae</taxon>
        <taxon>Vaccinium</taxon>
    </lineage>
</organism>
<comment type="caution">
    <text evidence="1">The sequence shown here is derived from an EMBL/GenBank/DDBJ whole genome shotgun (WGS) entry which is preliminary data.</text>
</comment>
<keyword evidence="2" id="KW-1185">Reference proteome</keyword>
<sequence length="114" mass="13277">MTSSFNPSEGWIRPPQLSETEREAANDPRNVKQSGCCNQNSLIVYQRVFRANQCLSSSRKLGPNFPRMWKKTRMTRRKATTYDIFKSLIAAEDRQMPLKKGMIRKQKATNFGYR</sequence>
<evidence type="ECO:0000313" key="2">
    <source>
        <dbReference type="Proteomes" id="UP000828048"/>
    </source>
</evidence>
<proteinExistence type="predicted"/>
<gene>
    <name evidence="1" type="ORF">Vadar_026628</name>
</gene>
<evidence type="ECO:0000313" key="1">
    <source>
        <dbReference type="EMBL" id="KAH7844305.1"/>
    </source>
</evidence>
<accession>A0ACB7XUT7</accession>
<protein>
    <submittedName>
        <fullName evidence="1">Uncharacterized protein</fullName>
    </submittedName>
</protein>
<dbReference type="EMBL" id="CM037151">
    <property type="protein sequence ID" value="KAH7844305.1"/>
    <property type="molecule type" value="Genomic_DNA"/>
</dbReference>
<name>A0ACB7XUT7_9ERIC</name>